<keyword evidence="2" id="KW-0732">Signal</keyword>
<dbReference type="GO" id="GO:0003756">
    <property type="term" value="F:protein disulfide isomerase activity"/>
    <property type="evidence" value="ECO:0007669"/>
    <property type="project" value="TreeGrafter"/>
</dbReference>
<comment type="caution">
    <text evidence="4">The sequence shown here is derived from an EMBL/GenBank/DDBJ whole genome shotgun (WGS) entry which is preliminary data.</text>
</comment>
<proteinExistence type="inferred from homology"/>
<dbReference type="AlphaFoldDB" id="A0A8H3ZNC9"/>
<evidence type="ECO:0000259" key="3">
    <source>
        <dbReference type="Pfam" id="PF00085"/>
    </source>
</evidence>
<dbReference type="GO" id="GO:0006457">
    <property type="term" value="P:protein folding"/>
    <property type="evidence" value="ECO:0007669"/>
    <property type="project" value="TreeGrafter"/>
</dbReference>
<accession>A0A8H3ZNC9</accession>
<organism evidence="4 5">
    <name type="scientific">Colletotrichum asianum</name>
    <dbReference type="NCBI Taxonomy" id="702518"/>
    <lineage>
        <taxon>Eukaryota</taxon>
        <taxon>Fungi</taxon>
        <taxon>Dikarya</taxon>
        <taxon>Ascomycota</taxon>
        <taxon>Pezizomycotina</taxon>
        <taxon>Sordariomycetes</taxon>
        <taxon>Hypocreomycetidae</taxon>
        <taxon>Glomerellales</taxon>
        <taxon>Glomerellaceae</taxon>
        <taxon>Colletotrichum</taxon>
        <taxon>Colletotrichum gloeosporioides species complex</taxon>
    </lineage>
</organism>
<dbReference type="EMBL" id="WOWK01000120">
    <property type="protein sequence ID" value="KAF0317905.1"/>
    <property type="molecule type" value="Genomic_DNA"/>
</dbReference>
<dbReference type="GO" id="GO:0005783">
    <property type="term" value="C:endoplasmic reticulum"/>
    <property type="evidence" value="ECO:0007669"/>
    <property type="project" value="TreeGrafter"/>
</dbReference>
<feature type="chain" id="PRO_5034586665" description="Thioredoxin domain-containing protein" evidence="2">
    <location>
        <begin position="25"/>
        <end position="345"/>
    </location>
</feature>
<dbReference type="Gene3D" id="3.40.30.10">
    <property type="entry name" value="Glutaredoxin"/>
    <property type="match status" value="2"/>
</dbReference>
<sequence length="345" mass="38434">MFLNTVGLVLGAAQLVQCWKFATADEFRSALTRNQDTLVAFVAPSSAASDSLEPQWAEVHQEHPNAIAVDCLHDRSLCDETDLASFPAIRLYLKDGSMQRYRGPRRTKDITAFVKRMSRPVITYVTQNAASDFSKSDNVVLVARPANNDDSLRVRFDNLAKHYHDRYSFGVVQGSDTSSSVSCHNNLDSLQFNANDLSAVDVLQSLIHQCSTPLVAQLTRKNEMEHLSAGKSLVYFFASDHNRREEYSSDIRQLARNFKEYLNFVTVDSSEYPDMLVGLGLPRDVSEALALQNPQTGQIFPYIGKIDAKSVEGFIVDISEGNIQPWDGQLPVAEQDGVQIGHDEL</sequence>
<dbReference type="Proteomes" id="UP000434172">
    <property type="component" value="Unassembled WGS sequence"/>
</dbReference>
<dbReference type="PANTHER" id="PTHR18929">
    <property type="entry name" value="PROTEIN DISULFIDE ISOMERASE"/>
    <property type="match status" value="1"/>
</dbReference>
<evidence type="ECO:0000256" key="2">
    <source>
        <dbReference type="SAM" id="SignalP"/>
    </source>
</evidence>
<protein>
    <recommendedName>
        <fullName evidence="3">Thioredoxin domain-containing protein</fullName>
    </recommendedName>
</protein>
<dbReference type="OrthoDB" id="427280at2759"/>
<keyword evidence="5" id="KW-1185">Reference proteome</keyword>
<gene>
    <name evidence="4" type="ORF">GQ607_014822</name>
</gene>
<dbReference type="CDD" id="cd02982">
    <property type="entry name" value="PDI_b'_family"/>
    <property type="match status" value="1"/>
</dbReference>
<dbReference type="InterPro" id="IPR013766">
    <property type="entry name" value="Thioredoxin_domain"/>
</dbReference>
<comment type="similarity">
    <text evidence="1">Belongs to the protein disulfide isomerase family.</text>
</comment>
<feature type="domain" description="Thioredoxin" evidence="3">
    <location>
        <begin position="22"/>
        <end position="115"/>
    </location>
</feature>
<name>A0A8H3ZNC9_9PEZI</name>
<evidence type="ECO:0000256" key="1">
    <source>
        <dbReference type="ARBA" id="ARBA00006347"/>
    </source>
</evidence>
<dbReference type="Pfam" id="PF00085">
    <property type="entry name" value="Thioredoxin"/>
    <property type="match status" value="1"/>
</dbReference>
<feature type="signal peptide" evidence="2">
    <location>
        <begin position="1"/>
        <end position="24"/>
    </location>
</feature>
<dbReference type="InterPro" id="IPR036249">
    <property type="entry name" value="Thioredoxin-like_sf"/>
</dbReference>
<reference evidence="4 5" key="1">
    <citation type="submission" date="2019-12" db="EMBL/GenBank/DDBJ databases">
        <title>A genome sequence resource for the geographically widespread anthracnose pathogen Colletotrichum asianum.</title>
        <authorList>
            <person name="Meng Y."/>
        </authorList>
    </citation>
    <scope>NUCLEOTIDE SEQUENCE [LARGE SCALE GENOMIC DNA]</scope>
    <source>
        <strain evidence="4 5">ICMP 18580</strain>
    </source>
</reference>
<dbReference type="Pfam" id="PF13848">
    <property type="entry name" value="Thioredoxin_6"/>
    <property type="match status" value="1"/>
</dbReference>
<evidence type="ECO:0000313" key="4">
    <source>
        <dbReference type="EMBL" id="KAF0317905.1"/>
    </source>
</evidence>
<dbReference type="GO" id="GO:0034976">
    <property type="term" value="P:response to endoplasmic reticulum stress"/>
    <property type="evidence" value="ECO:0007669"/>
    <property type="project" value="TreeGrafter"/>
</dbReference>
<dbReference type="CDD" id="cd02961">
    <property type="entry name" value="PDI_a_family"/>
    <property type="match status" value="1"/>
</dbReference>
<evidence type="ECO:0000313" key="5">
    <source>
        <dbReference type="Proteomes" id="UP000434172"/>
    </source>
</evidence>
<dbReference type="SUPFAM" id="SSF52833">
    <property type="entry name" value="Thioredoxin-like"/>
    <property type="match status" value="2"/>
</dbReference>